<protein>
    <submittedName>
        <fullName evidence="1">Uncharacterized protein</fullName>
    </submittedName>
</protein>
<reference evidence="1 2" key="1">
    <citation type="submission" date="2015-09" db="EMBL/GenBank/DDBJ databases">
        <title>Whole genome shotgun sequence assembly of Aphanizomenon flos-aquae UKL13.</title>
        <authorList>
            <person name="Driscoll C."/>
        </authorList>
    </citation>
    <scope>NUCLEOTIDE SEQUENCE [LARGE SCALE GENOMIC DNA]</scope>
    <source>
        <strain evidence="1">MDT13</strain>
    </source>
</reference>
<proteinExistence type="predicted"/>
<comment type="caution">
    <text evidence="1">The sequence shown here is derived from an EMBL/GenBank/DDBJ whole genome shotgun (WGS) entry which is preliminary data.</text>
</comment>
<dbReference type="PATRIC" id="fig|1710894.3.peg.1962"/>
<dbReference type="Proteomes" id="UP000092382">
    <property type="component" value="Unassembled WGS sequence"/>
</dbReference>
<dbReference type="EMBL" id="LJOY01000072">
    <property type="protein sequence ID" value="OBQ20957.1"/>
    <property type="molecule type" value="Genomic_DNA"/>
</dbReference>
<organism evidence="1 2">
    <name type="scientific">Aphanizomenon flos-aquae LD13</name>
    <dbReference type="NCBI Taxonomy" id="1710894"/>
    <lineage>
        <taxon>Bacteria</taxon>
        <taxon>Bacillati</taxon>
        <taxon>Cyanobacteriota</taxon>
        <taxon>Cyanophyceae</taxon>
        <taxon>Nostocales</taxon>
        <taxon>Aphanizomenonaceae</taxon>
        <taxon>Aphanizomenon</taxon>
    </lineage>
</organism>
<accession>A0A1B7VM33</accession>
<dbReference type="AlphaFoldDB" id="A0A1B7VM33"/>
<gene>
    <name evidence="1" type="ORF">AN481_16810</name>
</gene>
<evidence type="ECO:0000313" key="1">
    <source>
        <dbReference type="EMBL" id="OBQ20957.1"/>
    </source>
</evidence>
<evidence type="ECO:0000313" key="2">
    <source>
        <dbReference type="Proteomes" id="UP000092382"/>
    </source>
</evidence>
<sequence length="432" mass="50499">MIDGKLDYHDCYPEEQLIYQHLLNLVGKESPNQILDRIRALFIEAANYPEPEILPILDKIILSKTANDNFKFFLNKCCHLLVSHWLINPLLHSAITDLASLFKNIPSNFTYAIKINMRSREISRLRELVKLFVNSEQYLILQRFTHLVNNTVAVTNRKDEQPLIILIRRYPYLYQHYLMTANPTTEQKEALKHFQLKVQKKFEIDLLQYVTYKVRRINLLKNTSTTEANRILRPVNNPTLLTDSELYTTLKHFLGKVEHGNTYHELAQQFINYGGKTKNFGSFKEDLYKYLISSVDESYGKKQFNQKLYKYLQNISSQANEQKVNDVLLMKTCCDLLNFLVINHKSSPQHFIFLDLINNQGALPTIGLLLKIVLICHKVKPLLEKKLAILFNHYENSTTNSIGWLVETLEQLNIAFSINFGEIDLSFFKRFC</sequence>
<dbReference type="STRING" id="1803587.GCA_001593825_03839"/>
<name>A0A1B7VM33_APHFL</name>